<keyword evidence="3" id="KW-1185">Reference proteome</keyword>
<accession>A0A2G3E132</accession>
<reference evidence="2 3" key="2">
    <citation type="submission" date="2017-10" db="EMBL/GenBank/DDBJ databases">
        <authorList>
            <person name="Banno H."/>
            <person name="Chua N.-H."/>
        </authorList>
    </citation>
    <scope>NUCLEOTIDE SEQUENCE [LARGE SCALE GENOMIC DNA]</scope>
    <source>
        <strain evidence="2 3">JK623</strain>
    </source>
</reference>
<reference evidence="2 3" key="1">
    <citation type="submission" date="2017-10" db="EMBL/GenBank/DDBJ databases">
        <title>Resolving the taxonomy of Roseburia spp., Eubacterium rectale and Agathobacter spp. through phylogenomic analysis.</title>
        <authorList>
            <person name="Sheridan P.O."/>
            <person name="Walker A.W."/>
            <person name="Duncan S.H."/>
            <person name="Scott K.P."/>
            <person name="Toole P.W.O."/>
            <person name="Luis P."/>
            <person name="Flint H.J."/>
        </authorList>
    </citation>
    <scope>NUCLEOTIDE SEQUENCE [LARGE SCALE GENOMIC DNA]</scope>
    <source>
        <strain evidence="2 3">JK623</strain>
    </source>
</reference>
<dbReference type="AlphaFoldDB" id="A0A2G3E132"/>
<feature type="non-terminal residue" evidence="2">
    <location>
        <position position="87"/>
    </location>
</feature>
<gene>
    <name evidence="2" type="ORF">CSX02_10355</name>
</gene>
<feature type="non-terminal residue" evidence="2">
    <location>
        <position position="1"/>
    </location>
</feature>
<name>A0A2G3E132_9FIRM</name>
<keyword evidence="1" id="KW-0732">Signal</keyword>
<sequence>KKLRKQILCWGFIIILVGNCFACSTVKEEARSRTNSLYGSEASETAMTEETENPDDYYIVQGHKIPKSKMDYSAIKQLQESCYFDWI</sequence>
<dbReference type="RefSeq" id="WP_207653778.1">
    <property type="nucleotide sequence ID" value="NZ_PDYG01000099.1"/>
</dbReference>
<protein>
    <submittedName>
        <fullName evidence="2">Uncharacterized protein</fullName>
    </submittedName>
</protein>
<feature type="chain" id="PRO_5013814444" evidence="1">
    <location>
        <begin position="23"/>
        <end position="87"/>
    </location>
</feature>
<evidence type="ECO:0000313" key="3">
    <source>
        <dbReference type="Proteomes" id="UP000224563"/>
    </source>
</evidence>
<proteinExistence type="predicted"/>
<evidence type="ECO:0000256" key="1">
    <source>
        <dbReference type="SAM" id="SignalP"/>
    </source>
</evidence>
<dbReference type="EMBL" id="PDYG01000099">
    <property type="protein sequence ID" value="PHU36978.1"/>
    <property type="molecule type" value="Genomic_DNA"/>
</dbReference>
<evidence type="ECO:0000313" key="2">
    <source>
        <dbReference type="EMBL" id="PHU36978.1"/>
    </source>
</evidence>
<dbReference type="Proteomes" id="UP000224563">
    <property type="component" value="Unassembled WGS sequence"/>
</dbReference>
<feature type="signal peptide" evidence="1">
    <location>
        <begin position="1"/>
        <end position="22"/>
    </location>
</feature>
<organism evidence="2 3">
    <name type="scientific">Agathobacter ruminis</name>
    <dbReference type="NCBI Taxonomy" id="1712665"/>
    <lineage>
        <taxon>Bacteria</taxon>
        <taxon>Bacillati</taxon>
        <taxon>Bacillota</taxon>
        <taxon>Clostridia</taxon>
        <taxon>Lachnospirales</taxon>
        <taxon>Lachnospiraceae</taxon>
        <taxon>Agathobacter</taxon>
    </lineage>
</organism>
<comment type="caution">
    <text evidence="2">The sequence shown here is derived from an EMBL/GenBank/DDBJ whole genome shotgun (WGS) entry which is preliminary data.</text>
</comment>